<proteinExistence type="inferred from homology"/>
<evidence type="ECO:0000313" key="8">
    <source>
        <dbReference type="Proteomes" id="UP000516160"/>
    </source>
</evidence>
<evidence type="ECO:0000256" key="4">
    <source>
        <dbReference type="ARBA" id="ARBA00022679"/>
    </source>
</evidence>
<keyword evidence="4 7" id="KW-0808">Transferase</keyword>
<evidence type="ECO:0000313" key="7">
    <source>
        <dbReference type="EMBL" id="QNO13382.1"/>
    </source>
</evidence>
<dbReference type="AlphaFoldDB" id="A0A7G9W3X0"/>
<dbReference type="InterPro" id="IPR007554">
    <property type="entry name" value="Glycerophosphate_synth"/>
</dbReference>
<dbReference type="PANTHER" id="PTHR37316">
    <property type="entry name" value="TEICHOIC ACID GLYCEROL-PHOSPHATE PRIMASE"/>
    <property type="match status" value="1"/>
</dbReference>
<reference evidence="7 8" key="1">
    <citation type="submission" date="2020-07" db="EMBL/GenBank/DDBJ databases">
        <title>Alkalicella. sp. LB2 genome.</title>
        <authorList>
            <person name="Postec A."/>
            <person name="Quemeneur M."/>
        </authorList>
    </citation>
    <scope>NUCLEOTIDE SEQUENCE [LARGE SCALE GENOMIC DNA]</scope>
    <source>
        <strain evidence="7 8">LB2</strain>
    </source>
</reference>
<sequence>MNELRKNQIKHQLIKYPVINTMARKTYKIARIILKKVYLICSLCFLVKPIENKKIIISNYYGKGYGDNAKYICEEILKQGLDYDLVWMLKSDLIGKTEVPNEIRVVKYKSIKALYEMATAKVWIDNSRKEFYPIKRKGQYYIQTWHSPLRLKKIEKDAGLALSSEYVKSAIKDSKNTDLITSGCDFSWNIYRNSFWYDGEILKTGTPRCDLFFQDGKDIKEKVMNYFGLASKSKIILFAPTFRRNNSPETYTLEYKKILKILEEKHGEDWFFLVRLHPNVSSLSESMEYSDKVLNATNYDDMQELLCAIDILITDYSSSMFDMAIAGKPCFLHGKDIEEYLNNEREMYFSFDQLPFDFSKTDEELLYNIRLFNEETYKRKLDKFSKEINLYEDGTASMQLVEKIKTIT</sequence>
<dbReference type="Pfam" id="PF04464">
    <property type="entry name" value="Glyphos_transf"/>
    <property type="match status" value="1"/>
</dbReference>
<keyword evidence="5" id="KW-0777">Teichoic acid biosynthesis</keyword>
<dbReference type="GO" id="GO:0005886">
    <property type="term" value="C:plasma membrane"/>
    <property type="evidence" value="ECO:0007669"/>
    <property type="project" value="UniProtKB-SubCell"/>
</dbReference>
<dbReference type="Gene3D" id="3.40.50.11820">
    <property type="match status" value="1"/>
</dbReference>
<dbReference type="SUPFAM" id="SSF53756">
    <property type="entry name" value="UDP-Glycosyltransferase/glycogen phosphorylase"/>
    <property type="match status" value="1"/>
</dbReference>
<comment type="similarity">
    <text evidence="2">Belongs to the CDP-glycerol glycerophosphotransferase family.</text>
</comment>
<evidence type="ECO:0000256" key="2">
    <source>
        <dbReference type="ARBA" id="ARBA00010488"/>
    </source>
</evidence>
<evidence type="ECO:0000256" key="5">
    <source>
        <dbReference type="ARBA" id="ARBA00022944"/>
    </source>
</evidence>
<dbReference type="EMBL" id="CP058559">
    <property type="protein sequence ID" value="QNO13382.1"/>
    <property type="molecule type" value="Genomic_DNA"/>
</dbReference>
<dbReference type="InterPro" id="IPR051612">
    <property type="entry name" value="Teichoic_Acid_Biosynth"/>
</dbReference>
<dbReference type="KEGG" id="acae:HYG86_00645"/>
<protein>
    <submittedName>
        <fullName evidence="7">CDP-glycerol glycerophosphotransferase family protein</fullName>
    </submittedName>
</protein>
<dbReference type="GO" id="GO:0019350">
    <property type="term" value="P:teichoic acid biosynthetic process"/>
    <property type="evidence" value="ECO:0007669"/>
    <property type="project" value="UniProtKB-KW"/>
</dbReference>
<gene>
    <name evidence="7" type="ORF">HYG86_00645</name>
</gene>
<dbReference type="PANTHER" id="PTHR37316:SF3">
    <property type="entry name" value="TEICHOIC ACID GLYCEROL-PHOSPHATE TRANSFERASE"/>
    <property type="match status" value="1"/>
</dbReference>
<keyword evidence="3" id="KW-1003">Cell membrane</keyword>
<organism evidence="7 8">
    <name type="scientific">Alkalicella caledoniensis</name>
    <dbReference type="NCBI Taxonomy" id="2731377"/>
    <lineage>
        <taxon>Bacteria</taxon>
        <taxon>Bacillati</taxon>
        <taxon>Bacillota</taxon>
        <taxon>Clostridia</taxon>
        <taxon>Eubacteriales</taxon>
        <taxon>Proteinivoracaceae</taxon>
        <taxon>Alkalicella</taxon>
    </lineage>
</organism>
<evidence type="ECO:0000256" key="3">
    <source>
        <dbReference type="ARBA" id="ARBA00022475"/>
    </source>
</evidence>
<evidence type="ECO:0000256" key="1">
    <source>
        <dbReference type="ARBA" id="ARBA00004202"/>
    </source>
</evidence>
<keyword evidence="8" id="KW-1185">Reference proteome</keyword>
<dbReference type="RefSeq" id="WP_213167054.1">
    <property type="nucleotide sequence ID" value="NZ_CP058559.1"/>
</dbReference>
<name>A0A7G9W3X0_ALKCA</name>
<dbReference type="InterPro" id="IPR043149">
    <property type="entry name" value="TagF_N"/>
</dbReference>
<dbReference type="Gene3D" id="3.40.50.12580">
    <property type="match status" value="1"/>
</dbReference>
<comment type="subcellular location">
    <subcellularLocation>
        <location evidence="1">Cell membrane</location>
        <topology evidence="1">Peripheral membrane protein</topology>
    </subcellularLocation>
</comment>
<dbReference type="InterPro" id="IPR043148">
    <property type="entry name" value="TagF_C"/>
</dbReference>
<accession>A0A7G9W3X0</accession>
<keyword evidence="6" id="KW-0472">Membrane</keyword>
<dbReference type="GO" id="GO:0047355">
    <property type="term" value="F:CDP-glycerol glycerophosphotransferase activity"/>
    <property type="evidence" value="ECO:0007669"/>
    <property type="project" value="InterPro"/>
</dbReference>
<evidence type="ECO:0000256" key="6">
    <source>
        <dbReference type="ARBA" id="ARBA00023136"/>
    </source>
</evidence>
<dbReference type="Proteomes" id="UP000516160">
    <property type="component" value="Chromosome"/>
</dbReference>